<dbReference type="InterPro" id="IPR025736">
    <property type="entry name" value="PucR_C-HTH_dom"/>
</dbReference>
<name>A0A085T372_VIBCL</name>
<organism evidence="5 6">
    <name type="scientific">Vibrio cholerae</name>
    <dbReference type="NCBI Taxonomy" id="666"/>
    <lineage>
        <taxon>Bacteria</taxon>
        <taxon>Pseudomonadati</taxon>
        <taxon>Pseudomonadota</taxon>
        <taxon>Gammaproteobacteria</taxon>
        <taxon>Vibrionales</taxon>
        <taxon>Vibrionaceae</taxon>
        <taxon>Vibrio</taxon>
    </lineage>
</organism>
<dbReference type="InterPro" id="IPR042070">
    <property type="entry name" value="PucR_C-HTH_sf"/>
</dbReference>
<feature type="domain" description="CdaR GGDEF-like" evidence="4">
    <location>
        <begin position="143"/>
        <end position="267"/>
    </location>
</feature>
<dbReference type="InterPro" id="IPR008599">
    <property type="entry name" value="Diacid_rec"/>
</dbReference>
<feature type="domain" description="Putative sugar diacid recognition" evidence="2">
    <location>
        <begin position="3"/>
        <end position="136"/>
    </location>
</feature>
<evidence type="ECO:0000313" key="6">
    <source>
        <dbReference type="Proteomes" id="UP000319979"/>
    </source>
</evidence>
<feature type="domain" description="PucR C-terminal helix-turn-helix" evidence="3">
    <location>
        <begin position="317"/>
        <end position="374"/>
    </location>
</feature>
<evidence type="ECO:0000259" key="3">
    <source>
        <dbReference type="Pfam" id="PF13556"/>
    </source>
</evidence>
<dbReference type="Pfam" id="PF13556">
    <property type="entry name" value="HTH_30"/>
    <property type="match status" value="1"/>
</dbReference>
<comment type="similarity">
    <text evidence="1">Belongs to the CdaR family.</text>
</comment>
<protein>
    <submittedName>
        <fullName evidence="5">CdaR family transcriptional regulator</fullName>
    </submittedName>
</protein>
<dbReference type="Pfam" id="PF17853">
    <property type="entry name" value="GGDEF_2"/>
    <property type="match status" value="1"/>
</dbReference>
<dbReference type="InterPro" id="IPR051448">
    <property type="entry name" value="CdaR-like_regulators"/>
</dbReference>
<proteinExistence type="inferred from homology"/>
<dbReference type="KEGG" id="vcx:VAA049_2083"/>
<evidence type="ECO:0000259" key="4">
    <source>
        <dbReference type="Pfam" id="PF17853"/>
    </source>
</evidence>
<dbReference type="PANTHER" id="PTHR33744:SF15">
    <property type="entry name" value="CARBOHYDRATE DIACID REGULATOR"/>
    <property type="match status" value="1"/>
</dbReference>
<comment type="caution">
    <text evidence="5">The sequence shown here is derived from an EMBL/GenBank/DDBJ whole genome shotgun (WGS) entry which is preliminary data.</text>
</comment>
<dbReference type="AlphaFoldDB" id="A0A085T372"/>
<evidence type="ECO:0000313" key="5">
    <source>
        <dbReference type="EMBL" id="TQP10177.1"/>
    </source>
</evidence>
<sequence length="379" mass="42863">MILDSQLAQQIVDRTMAIIGYNINVMNQAGVIIGSGEKNRIGQVHDGAILALKHGDSVELTAESCVALKGVKPGINMVLRNQQQVVGIVGITGEPKDIRDFANLVKMSAEMIIEQAALVEQLQWDRRHREEFISAWIHNTLSAAELDAWAARLSIDLSKPRVAVVIAFRQPKSGQSLDQIRQVVELLEHPERDNLVAVVSMQEIVVLKPCRTPEHWTSEYESLRIDKLMARLKTYDITGYDIALGQLFINPNAIHLSYQSAKQVLRIGQVRQPEKQKHLYEELRLPVLLSPLNEGWQGEQWRRVMKELYIQDKSGQLVKTLKGLFAANGNLNLCAQQLFIHRNTLRYRLEKITEITGIETNSLLGLAELYIAYQLTSYD</sequence>
<evidence type="ECO:0000256" key="1">
    <source>
        <dbReference type="ARBA" id="ARBA00006754"/>
    </source>
</evidence>
<accession>A0A085T372</accession>
<gene>
    <name evidence="5" type="ORF">FLM02_16380</name>
</gene>
<dbReference type="Proteomes" id="UP000319979">
    <property type="component" value="Unassembled WGS sequence"/>
</dbReference>
<dbReference type="Pfam" id="PF05651">
    <property type="entry name" value="Diacid_rec"/>
    <property type="match status" value="1"/>
</dbReference>
<dbReference type="InterPro" id="IPR041522">
    <property type="entry name" value="CdaR_GGDEF"/>
</dbReference>
<evidence type="ECO:0000259" key="2">
    <source>
        <dbReference type="Pfam" id="PF05651"/>
    </source>
</evidence>
<reference evidence="5 6" key="1">
    <citation type="submission" date="2019-07" db="EMBL/GenBank/DDBJ databases">
        <title>Phenotypic and genotypic antimicrobial resistance traits of Vibrio cholerae non-O1/non-O139 isolated from a large Austrian lake frequently associated with cases of infection.</title>
        <authorList>
            <person name="Lepuschitz S."/>
            <person name="Baron S."/>
            <person name="Larvor E."/>
            <person name="Granier S."/>
            <person name="Pretzer C."/>
            <person name="Mach R.L."/>
            <person name="Farnleitner A.H."/>
            <person name="Ruppitsch W."/>
            <person name="Pleininger S."/>
            <person name="Indra A."/>
            <person name="Kirschner A.K.T."/>
        </authorList>
    </citation>
    <scope>NUCLEOTIDE SEQUENCE [LARGE SCALE GENOMIC DNA]</scope>
    <source>
        <strain evidence="5 6">A12JL36W90</strain>
    </source>
</reference>
<dbReference type="RefSeq" id="WP_000599610.1">
    <property type="nucleotide sequence ID" value="NZ_CP010811.1"/>
</dbReference>
<dbReference type="PANTHER" id="PTHR33744">
    <property type="entry name" value="CARBOHYDRATE DIACID REGULATOR"/>
    <property type="match status" value="1"/>
</dbReference>
<dbReference type="Gene3D" id="1.10.10.2840">
    <property type="entry name" value="PucR C-terminal helix-turn-helix domain"/>
    <property type="match status" value="1"/>
</dbReference>
<dbReference type="EMBL" id="VIOS01000084">
    <property type="protein sequence ID" value="TQP10177.1"/>
    <property type="molecule type" value="Genomic_DNA"/>
</dbReference>